<proteinExistence type="predicted"/>
<sequence>MLKSFWWGEQGNMAVIKDIGGDDLGPTHDEEGMGMSYIDGADCEDSYWTPS</sequence>
<evidence type="ECO:0000313" key="1">
    <source>
        <dbReference type="EMBL" id="PNX88367.1"/>
    </source>
</evidence>
<evidence type="ECO:0000313" key="2">
    <source>
        <dbReference type="Proteomes" id="UP000236291"/>
    </source>
</evidence>
<reference evidence="1 2" key="2">
    <citation type="journal article" date="2017" name="Front. Plant Sci.">
        <title>Gene Classification and Mining of Molecular Markers Useful in Red Clover (Trifolium pratense) Breeding.</title>
        <authorList>
            <person name="Istvanek J."/>
            <person name="Dluhosova J."/>
            <person name="Dluhos P."/>
            <person name="Patkova L."/>
            <person name="Nedelnik J."/>
            <person name="Repkova J."/>
        </authorList>
    </citation>
    <scope>NUCLEOTIDE SEQUENCE [LARGE SCALE GENOMIC DNA]</scope>
    <source>
        <strain evidence="2">cv. Tatra</strain>
        <tissue evidence="1">Young leaves</tissue>
    </source>
</reference>
<name>A0A2K3MC50_TRIPR</name>
<dbReference type="Proteomes" id="UP000236291">
    <property type="component" value="Unassembled WGS sequence"/>
</dbReference>
<accession>A0A2K3MC50</accession>
<dbReference type="AlphaFoldDB" id="A0A2K3MC50"/>
<dbReference type="EMBL" id="ASHM01056349">
    <property type="protein sequence ID" value="PNX88367.1"/>
    <property type="molecule type" value="Genomic_DNA"/>
</dbReference>
<protein>
    <submittedName>
        <fullName evidence="1">Uncharacterized protein</fullName>
    </submittedName>
</protein>
<organism evidence="1 2">
    <name type="scientific">Trifolium pratense</name>
    <name type="common">Red clover</name>
    <dbReference type="NCBI Taxonomy" id="57577"/>
    <lineage>
        <taxon>Eukaryota</taxon>
        <taxon>Viridiplantae</taxon>
        <taxon>Streptophyta</taxon>
        <taxon>Embryophyta</taxon>
        <taxon>Tracheophyta</taxon>
        <taxon>Spermatophyta</taxon>
        <taxon>Magnoliopsida</taxon>
        <taxon>eudicotyledons</taxon>
        <taxon>Gunneridae</taxon>
        <taxon>Pentapetalae</taxon>
        <taxon>rosids</taxon>
        <taxon>fabids</taxon>
        <taxon>Fabales</taxon>
        <taxon>Fabaceae</taxon>
        <taxon>Papilionoideae</taxon>
        <taxon>50 kb inversion clade</taxon>
        <taxon>NPAAA clade</taxon>
        <taxon>Hologalegina</taxon>
        <taxon>IRL clade</taxon>
        <taxon>Trifolieae</taxon>
        <taxon>Trifolium</taxon>
    </lineage>
</organism>
<gene>
    <name evidence="1" type="ORF">L195_g044470</name>
</gene>
<reference evidence="1 2" key="1">
    <citation type="journal article" date="2014" name="Am. J. Bot.">
        <title>Genome assembly and annotation for red clover (Trifolium pratense; Fabaceae).</title>
        <authorList>
            <person name="Istvanek J."/>
            <person name="Jaros M."/>
            <person name="Krenek A."/>
            <person name="Repkova J."/>
        </authorList>
    </citation>
    <scope>NUCLEOTIDE SEQUENCE [LARGE SCALE GENOMIC DNA]</scope>
    <source>
        <strain evidence="2">cv. Tatra</strain>
        <tissue evidence="1">Young leaves</tissue>
    </source>
</reference>
<comment type="caution">
    <text evidence="1">The sequence shown here is derived from an EMBL/GenBank/DDBJ whole genome shotgun (WGS) entry which is preliminary data.</text>
</comment>